<dbReference type="Pfam" id="PF02704">
    <property type="entry name" value="GASA"/>
    <property type="match status" value="1"/>
</dbReference>
<keyword evidence="2" id="KW-0732">Signal</keyword>
<evidence type="ECO:0000313" key="3">
    <source>
        <dbReference type="EMBL" id="CAI9092832.1"/>
    </source>
</evidence>
<dbReference type="PANTHER" id="PTHR23201:SF149">
    <property type="entry name" value="GIBBERELLIN STIMULATED TRANSCRIPT RELATED PROTEIN 2"/>
    <property type="match status" value="1"/>
</dbReference>
<proteinExistence type="inferred from homology"/>
<dbReference type="Proteomes" id="UP001161247">
    <property type="component" value="Chromosome 2"/>
</dbReference>
<keyword evidence="4" id="KW-1185">Reference proteome</keyword>
<comment type="similarity">
    <text evidence="1">Belongs to the GASA family.</text>
</comment>
<sequence>MNPRVVLVVAILMICIYQISSDAETEEKLQEQSMVVVRGANRRLLPLMDCGGLCSVRCGLHSRPNLCKRACGTCCFRCKCVPPGTSGNRELCGTCYTDMTTHGNRTKMVPRRAQPKYIKLSAGAVEKSIPFPTNTSGAVVWSASPFSSHIQLLYKSLPPSTPGCFRFYNGKSAPFF</sequence>
<dbReference type="AlphaFoldDB" id="A0AAV1CDU4"/>
<dbReference type="EMBL" id="OX459119">
    <property type="protein sequence ID" value="CAI9092832.1"/>
    <property type="molecule type" value="Genomic_DNA"/>
</dbReference>
<accession>A0AAV1CDU4</accession>
<evidence type="ECO:0000313" key="4">
    <source>
        <dbReference type="Proteomes" id="UP001161247"/>
    </source>
</evidence>
<organism evidence="3 4">
    <name type="scientific">Oldenlandia corymbosa var. corymbosa</name>
    <dbReference type="NCBI Taxonomy" id="529605"/>
    <lineage>
        <taxon>Eukaryota</taxon>
        <taxon>Viridiplantae</taxon>
        <taxon>Streptophyta</taxon>
        <taxon>Embryophyta</taxon>
        <taxon>Tracheophyta</taxon>
        <taxon>Spermatophyta</taxon>
        <taxon>Magnoliopsida</taxon>
        <taxon>eudicotyledons</taxon>
        <taxon>Gunneridae</taxon>
        <taxon>Pentapetalae</taxon>
        <taxon>asterids</taxon>
        <taxon>lamiids</taxon>
        <taxon>Gentianales</taxon>
        <taxon>Rubiaceae</taxon>
        <taxon>Rubioideae</taxon>
        <taxon>Spermacoceae</taxon>
        <taxon>Hedyotis-Oldenlandia complex</taxon>
        <taxon>Oldenlandia</taxon>
    </lineage>
</organism>
<reference evidence="3" key="1">
    <citation type="submission" date="2023-03" db="EMBL/GenBank/DDBJ databases">
        <authorList>
            <person name="Julca I."/>
        </authorList>
    </citation>
    <scope>NUCLEOTIDE SEQUENCE</scope>
</reference>
<feature type="chain" id="PRO_5043326012" evidence="2">
    <location>
        <begin position="22"/>
        <end position="176"/>
    </location>
</feature>
<evidence type="ECO:0000256" key="1">
    <source>
        <dbReference type="ARBA" id="ARBA00010582"/>
    </source>
</evidence>
<dbReference type="InterPro" id="IPR003854">
    <property type="entry name" value="GASA"/>
</dbReference>
<feature type="signal peptide" evidence="2">
    <location>
        <begin position="1"/>
        <end position="21"/>
    </location>
</feature>
<evidence type="ECO:0000256" key="2">
    <source>
        <dbReference type="SAM" id="SignalP"/>
    </source>
</evidence>
<protein>
    <submittedName>
        <fullName evidence="3">OLC1v1028172C1</fullName>
    </submittedName>
</protein>
<dbReference type="PANTHER" id="PTHR23201">
    <property type="entry name" value="EXTENSIN, PROLINE-RICH PROTEIN"/>
    <property type="match status" value="1"/>
</dbReference>
<gene>
    <name evidence="3" type="ORF">OLC1_LOCUS4402</name>
</gene>
<name>A0AAV1CDU4_OLDCO</name>